<dbReference type="EMBL" id="CAWUFR010000039">
    <property type="protein sequence ID" value="CAK6959456.1"/>
    <property type="molecule type" value="Genomic_DNA"/>
</dbReference>
<feature type="region of interest" description="Disordered" evidence="1">
    <location>
        <begin position="115"/>
        <end position="177"/>
    </location>
</feature>
<gene>
    <name evidence="4" type="ORF">FSCOSCO3_A028682</name>
</gene>
<dbReference type="GO" id="GO:0050901">
    <property type="term" value="P:leukocyte tethering or rolling"/>
    <property type="evidence" value="ECO:0007669"/>
    <property type="project" value="TreeGrafter"/>
</dbReference>
<protein>
    <submittedName>
        <fullName evidence="4">P-selectin glycoprotein ligand 1</fullName>
    </submittedName>
</protein>
<reference evidence="4 5" key="1">
    <citation type="submission" date="2024-01" db="EMBL/GenBank/DDBJ databases">
        <authorList>
            <person name="Alioto T."/>
            <person name="Alioto T."/>
            <person name="Gomez Garrido J."/>
        </authorList>
    </citation>
    <scope>NUCLEOTIDE SEQUENCE [LARGE SCALE GENOMIC DNA]</scope>
</reference>
<feature type="signal peptide" evidence="3">
    <location>
        <begin position="1"/>
        <end position="27"/>
    </location>
</feature>
<feature type="compositionally biased region" description="Polar residues" evidence="1">
    <location>
        <begin position="206"/>
        <end position="221"/>
    </location>
</feature>
<proteinExistence type="predicted"/>
<dbReference type="Proteomes" id="UP001314229">
    <property type="component" value="Unassembled WGS sequence"/>
</dbReference>
<evidence type="ECO:0000256" key="1">
    <source>
        <dbReference type="SAM" id="MobiDB-lite"/>
    </source>
</evidence>
<dbReference type="AlphaFoldDB" id="A0AAV1NIQ7"/>
<feature type="compositionally biased region" description="Low complexity" evidence="1">
    <location>
        <begin position="31"/>
        <end position="41"/>
    </location>
</feature>
<feature type="region of interest" description="Disordered" evidence="1">
    <location>
        <begin position="31"/>
        <end position="61"/>
    </location>
</feature>
<feature type="compositionally biased region" description="Low complexity" evidence="1">
    <location>
        <begin position="222"/>
        <end position="241"/>
    </location>
</feature>
<organism evidence="4 5">
    <name type="scientific">Scomber scombrus</name>
    <name type="common">Atlantic mackerel</name>
    <name type="synonym">Scomber vernalis</name>
    <dbReference type="NCBI Taxonomy" id="13677"/>
    <lineage>
        <taxon>Eukaryota</taxon>
        <taxon>Metazoa</taxon>
        <taxon>Chordata</taxon>
        <taxon>Craniata</taxon>
        <taxon>Vertebrata</taxon>
        <taxon>Euteleostomi</taxon>
        <taxon>Actinopterygii</taxon>
        <taxon>Neopterygii</taxon>
        <taxon>Teleostei</taxon>
        <taxon>Neoteleostei</taxon>
        <taxon>Acanthomorphata</taxon>
        <taxon>Pelagiaria</taxon>
        <taxon>Scombriformes</taxon>
        <taxon>Scombridae</taxon>
        <taxon>Scomber</taxon>
    </lineage>
</organism>
<feature type="transmembrane region" description="Helical" evidence="2">
    <location>
        <begin position="358"/>
        <end position="385"/>
    </location>
</feature>
<dbReference type="InterPro" id="IPR026195">
    <property type="entry name" value="PSGL-1"/>
</dbReference>
<feature type="compositionally biased region" description="Polar residues" evidence="1">
    <location>
        <begin position="246"/>
        <end position="285"/>
    </location>
</feature>
<keyword evidence="2" id="KW-0472">Membrane</keyword>
<evidence type="ECO:0000313" key="5">
    <source>
        <dbReference type="Proteomes" id="UP001314229"/>
    </source>
</evidence>
<keyword evidence="2" id="KW-1133">Transmembrane helix</keyword>
<keyword evidence="2" id="KW-0812">Transmembrane</keyword>
<evidence type="ECO:0000256" key="2">
    <source>
        <dbReference type="SAM" id="Phobius"/>
    </source>
</evidence>
<name>A0AAV1NIQ7_SCOSC</name>
<comment type="caution">
    <text evidence="4">The sequence shown here is derived from an EMBL/GenBank/DDBJ whole genome shotgun (WGS) entry which is preliminary data.</text>
</comment>
<feature type="compositionally biased region" description="Polar residues" evidence="1">
    <location>
        <begin position="132"/>
        <end position="165"/>
    </location>
</feature>
<feature type="region of interest" description="Disordered" evidence="1">
    <location>
        <begin position="206"/>
        <end position="308"/>
    </location>
</feature>
<sequence length="458" mass="47915">MISLNTKRYLPLLWGISILFFMESKSASIPETSSISSTAEPNKTTKQLSTAHVHHSETEMQPATQDLTRSAAEVSVAAETTVSATVETKEALSNISGSSTVGSVVMNTEAATINSSGLQLPGGSTDAPAVTTAASRGQRSHSTTISETAEPTDLPQSQTTSTGVNVSPAAPSTAPVTVSEISSVTVAVSSSMSTYINELDVTTKSYSTNSSDYSTQAAQNFSSPSNLSTTATTTNTSSEASDVLNPDSTSSPARTSEISTVSTELSSVSQPVSATRSMISASNVPDTARPSSTTESPTPSISTDPANSTAVSTSLAGVLIPRVPIPTTKSTPATTTAAHEVSKCPPITEVKPCSSRRVVSVCLITIASLALLATIFMVSTIVLCVKLSARKYKVKRPQNETEMMCISTLLPDRTNNYTRQRNPVANGVLVIPNGRYYDEDGGDDVTLSSFLPDNDRYI</sequence>
<keyword evidence="3" id="KW-0732">Signal</keyword>
<dbReference type="PANTHER" id="PTHR17384">
    <property type="entry name" value="P-SELECTIN GLYCOPROTEIN LIGAND-1"/>
    <property type="match status" value="1"/>
</dbReference>
<dbReference type="GO" id="GO:0005886">
    <property type="term" value="C:plasma membrane"/>
    <property type="evidence" value="ECO:0007669"/>
    <property type="project" value="TreeGrafter"/>
</dbReference>
<keyword evidence="5" id="KW-1185">Reference proteome</keyword>
<feature type="chain" id="PRO_5043751776" evidence="3">
    <location>
        <begin position="28"/>
        <end position="458"/>
    </location>
</feature>
<evidence type="ECO:0000313" key="4">
    <source>
        <dbReference type="EMBL" id="CAK6959456.1"/>
    </source>
</evidence>
<accession>A0AAV1NIQ7</accession>
<evidence type="ECO:0000256" key="3">
    <source>
        <dbReference type="SAM" id="SignalP"/>
    </source>
</evidence>
<feature type="compositionally biased region" description="Low complexity" evidence="1">
    <location>
        <begin position="290"/>
        <end position="305"/>
    </location>
</feature>
<dbReference type="PANTHER" id="PTHR17384:SF7">
    <property type="entry name" value="P-SELECTIN GLYCOPROTEIN LIGAND 1"/>
    <property type="match status" value="1"/>
</dbReference>